<dbReference type="EMBL" id="KN837266">
    <property type="protein sequence ID" value="KIJ30219.1"/>
    <property type="molecule type" value="Genomic_DNA"/>
</dbReference>
<accession>A0A0C9U787</accession>
<name>A0A0C9U787_SPHS4</name>
<dbReference type="Proteomes" id="UP000054279">
    <property type="component" value="Unassembled WGS sequence"/>
</dbReference>
<evidence type="ECO:0000313" key="3">
    <source>
        <dbReference type="Proteomes" id="UP000054279"/>
    </source>
</evidence>
<sequence length="672" mass="74554">MPQTPSKKLKGGSPYENLSEAQLHALIEQEHALELARAQEEACQGKRRKPTEVDANWTNDIVLACRARLASLEAATAATLVPAKVPTTPPIVPPAVAAATPAASGSANPLTIVSTPSTPPAAALTPSAPIAIGSTPSESPAGTVAAATAPALGPPITPPPAVTPAITPAAVPTDSTKQEESGPLKLFSDLPPEDKAVATQVQEVDDVTTQHPACRPGALTKEQLRILRAKHAEFDAWVDARAREWEVTPISIWVNMGMHDREKRATSFWNKFQSVFWHRIHNPSDGEKSAIVDDLDSDGLIPKSLLVQLQDRCSREYARLSKYEEDDVSPEEKEAIIKERKNICDAYDDLHDPNEVQYKEGNTQKLMRQARKEFTSRSLYYSTRGVGVAGWVVSLDPVDATASSANFMFAGSDATRKWFDGHAINMRKTMRDFETSVRYVELQEAKRRAAGMRHTYLAHCNSNDRRRKEISRMLKEMWSELMDRAAPHHLCWDEWPEDMLLAQSRTVGWPDGVPCPGREPYKGLERAQHNGVLWKALCRQDGLEVKIESWTAEELEAVRTIPAHEREEHDTWLNIFLVRSHSGESLMTVRDVIEDREQSENAKSKRKAKSEAATSGTEDEEVVEAGDDEMRDQKVSGVKTSKPKPKAQSQGCNSSEASDQSQYQRLEEERTR</sequence>
<dbReference type="AlphaFoldDB" id="A0A0C9U787"/>
<organism evidence="2 3">
    <name type="scientific">Sphaerobolus stellatus (strain SS14)</name>
    <dbReference type="NCBI Taxonomy" id="990650"/>
    <lineage>
        <taxon>Eukaryota</taxon>
        <taxon>Fungi</taxon>
        <taxon>Dikarya</taxon>
        <taxon>Basidiomycota</taxon>
        <taxon>Agaricomycotina</taxon>
        <taxon>Agaricomycetes</taxon>
        <taxon>Phallomycetidae</taxon>
        <taxon>Geastrales</taxon>
        <taxon>Sphaerobolaceae</taxon>
        <taxon>Sphaerobolus</taxon>
    </lineage>
</organism>
<keyword evidence="3" id="KW-1185">Reference proteome</keyword>
<gene>
    <name evidence="2" type="ORF">M422DRAFT_268271</name>
</gene>
<evidence type="ECO:0000313" key="2">
    <source>
        <dbReference type="EMBL" id="KIJ30219.1"/>
    </source>
</evidence>
<protein>
    <submittedName>
        <fullName evidence="2">Uncharacterized protein</fullName>
    </submittedName>
</protein>
<feature type="region of interest" description="Disordered" evidence="1">
    <location>
        <begin position="595"/>
        <end position="672"/>
    </location>
</feature>
<reference evidence="2 3" key="1">
    <citation type="submission" date="2014-06" db="EMBL/GenBank/DDBJ databases">
        <title>Evolutionary Origins and Diversification of the Mycorrhizal Mutualists.</title>
        <authorList>
            <consortium name="DOE Joint Genome Institute"/>
            <consortium name="Mycorrhizal Genomics Consortium"/>
            <person name="Kohler A."/>
            <person name="Kuo A."/>
            <person name="Nagy L.G."/>
            <person name="Floudas D."/>
            <person name="Copeland A."/>
            <person name="Barry K.W."/>
            <person name="Cichocki N."/>
            <person name="Veneault-Fourrey C."/>
            <person name="LaButti K."/>
            <person name="Lindquist E.A."/>
            <person name="Lipzen A."/>
            <person name="Lundell T."/>
            <person name="Morin E."/>
            <person name="Murat C."/>
            <person name="Riley R."/>
            <person name="Ohm R."/>
            <person name="Sun H."/>
            <person name="Tunlid A."/>
            <person name="Henrissat B."/>
            <person name="Grigoriev I.V."/>
            <person name="Hibbett D.S."/>
            <person name="Martin F."/>
        </authorList>
    </citation>
    <scope>NUCLEOTIDE SEQUENCE [LARGE SCALE GENOMIC DNA]</scope>
    <source>
        <strain evidence="2 3">SS14</strain>
    </source>
</reference>
<feature type="compositionally biased region" description="Acidic residues" evidence="1">
    <location>
        <begin position="617"/>
        <end position="630"/>
    </location>
</feature>
<evidence type="ECO:0000256" key="1">
    <source>
        <dbReference type="SAM" id="MobiDB-lite"/>
    </source>
</evidence>
<feature type="compositionally biased region" description="Polar residues" evidence="1">
    <location>
        <begin position="647"/>
        <end position="664"/>
    </location>
</feature>
<proteinExistence type="predicted"/>
<dbReference type="OrthoDB" id="3332520at2759"/>
<dbReference type="HOGENOM" id="CLU_012264_0_0_1"/>